<evidence type="ECO:0000313" key="2">
    <source>
        <dbReference type="Proteomes" id="UP000319160"/>
    </source>
</evidence>
<evidence type="ECO:0000313" key="1">
    <source>
        <dbReference type="EMBL" id="TRX94685.1"/>
    </source>
</evidence>
<organism evidence="1 2">
    <name type="scientific">Xylaria flabelliformis</name>
    <dbReference type="NCBI Taxonomy" id="2512241"/>
    <lineage>
        <taxon>Eukaryota</taxon>
        <taxon>Fungi</taxon>
        <taxon>Dikarya</taxon>
        <taxon>Ascomycota</taxon>
        <taxon>Pezizomycotina</taxon>
        <taxon>Sordariomycetes</taxon>
        <taxon>Xylariomycetidae</taxon>
        <taxon>Xylariales</taxon>
        <taxon>Xylariaceae</taxon>
        <taxon>Xylaria</taxon>
    </lineage>
</organism>
<dbReference type="Proteomes" id="UP000319160">
    <property type="component" value="Unassembled WGS sequence"/>
</dbReference>
<dbReference type="AlphaFoldDB" id="A0A553I3B5"/>
<reference evidence="2" key="1">
    <citation type="submission" date="2019-06" db="EMBL/GenBank/DDBJ databases">
        <title>Draft genome sequence of the griseofulvin-producing fungus Xylaria cubensis strain G536.</title>
        <authorList>
            <person name="Mead M.E."/>
            <person name="Raja H.A."/>
            <person name="Steenwyk J.L."/>
            <person name="Knowles S.L."/>
            <person name="Oberlies N.H."/>
            <person name="Rokas A."/>
        </authorList>
    </citation>
    <scope>NUCLEOTIDE SEQUENCE [LARGE SCALE GENOMIC DNA]</scope>
    <source>
        <strain evidence="2">G536</strain>
    </source>
</reference>
<name>A0A553I3B5_9PEZI</name>
<gene>
    <name evidence="1" type="ORF">FHL15_004457</name>
</gene>
<keyword evidence="2" id="KW-1185">Reference proteome</keyword>
<comment type="caution">
    <text evidence="1">The sequence shown here is derived from an EMBL/GenBank/DDBJ whole genome shotgun (WGS) entry which is preliminary data.</text>
</comment>
<proteinExistence type="predicted"/>
<sequence length="170" mass="19301">MPSSEVGVKDSWSYIRQYQHSVTAGKVDVSPRRAWIPAYLAPGLTVHPPLRWFQGIKDHILPRDIPRQGRAVFELKMPYSSHDSTDSGPRPGPLTFASSDLQVDATQPVVVLEEWISWVREGVILRYNSTHAHVEVRRWNQVPVVAARSAEETTSYASVEGYKHKIYLPR</sequence>
<accession>A0A553I3B5</accession>
<protein>
    <submittedName>
        <fullName evidence="1">Uncharacterized protein</fullName>
    </submittedName>
</protein>
<dbReference type="EMBL" id="VFLP01000020">
    <property type="protein sequence ID" value="TRX94685.1"/>
    <property type="molecule type" value="Genomic_DNA"/>
</dbReference>